<dbReference type="SUPFAM" id="SSF56176">
    <property type="entry name" value="FAD-binding/transporter-associated domain-like"/>
    <property type="match status" value="1"/>
</dbReference>
<dbReference type="SUPFAM" id="SSF54631">
    <property type="entry name" value="CBS-domain pair"/>
    <property type="match status" value="1"/>
</dbReference>
<dbReference type="Gene3D" id="3.10.580.10">
    <property type="entry name" value="CBS-domain"/>
    <property type="match status" value="1"/>
</dbReference>
<keyword evidence="2 8" id="KW-0812">Transmembrane</keyword>
<comment type="caution">
    <text evidence="11">The sequence shown here is derived from an EMBL/GenBank/DDBJ whole genome shotgun (WGS) entry which is preliminary data.</text>
</comment>
<keyword evidence="4 8" id="KW-1133">Transmembrane helix</keyword>
<dbReference type="RefSeq" id="WP_303738951.1">
    <property type="nucleotide sequence ID" value="NZ_SUTK01000019.1"/>
</dbReference>
<dbReference type="InterPro" id="IPR002550">
    <property type="entry name" value="CNNM"/>
</dbReference>
<dbReference type="PANTHER" id="PTHR22777:SF17">
    <property type="entry name" value="UPF0053 PROTEIN SLL0260"/>
    <property type="match status" value="1"/>
</dbReference>
<organism evidence="11 12">
    <name type="scientific">Methanobrevibacter thaueri</name>
    <dbReference type="NCBI Taxonomy" id="190975"/>
    <lineage>
        <taxon>Archaea</taxon>
        <taxon>Methanobacteriati</taxon>
        <taxon>Methanobacteriota</taxon>
        <taxon>Methanomada group</taxon>
        <taxon>Methanobacteria</taxon>
        <taxon>Methanobacteriales</taxon>
        <taxon>Methanobacteriaceae</taxon>
        <taxon>Methanobrevibacter</taxon>
    </lineage>
</organism>
<keyword evidence="5 7" id="KW-0129">CBS domain</keyword>
<dbReference type="InterPro" id="IPR005170">
    <property type="entry name" value="Transptr-assoc_dom"/>
</dbReference>
<dbReference type="PROSITE" id="PS51846">
    <property type="entry name" value="CNNM"/>
    <property type="match status" value="1"/>
</dbReference>
<evidence type="ECO:0000256" key="1">
    <source>
        <dbReference type="ARBA" id="ARBA00004141"/>
    </source>
</evidence>
<dbReference type="Pfam" id="PF00571">
    <property type="entry name" value="CBS"/>
    <property type="match status" value="1"/>
</dbReference>
<dbReference type="InterPro" id="IPR016169">
    <property type="entry name" value="FAD-bd_PCMH_sub2"/>
</dbReference>
<dbReference type="CDD" id="cd04590">
    <property type="entry name" value="CBS_pair_CorC_HlyC_assoc"/>
    <property type="match status" value="1"/>
</dbReference>
<sequence>MIGTTLKIIIILVLIIFTGYLSMAELAVVSIRKAKMQKYLEEGNKNAQIVFDLLEDPNEFLSTVQIGISLIGVLTGAFGGITLAEPLSKIISFIPYNEPISVAIVVIVTTYLTLVIGEIVPKVIALNDPERIALRVAKSMLVLEKVSKPVSFILAKSSRFLLWVMRIEDKSEDVVTEEEIELMIKEGREDGTIEKEEEDIIKRVFKLDDQKVESIMTPRNEIIWIDLEDDREINKIKIIESKRSIFPIASGELDDFIGVVQAKDILSAMFTEDKFDVHKIVKEPLVVSEHLETLELLKEFKENQGYVHMSLVVDEFGSVEGLITLNDLLEGIVGDIPGIDEEDEPEAIQRADGTWLIDGRYPIDKFKELFEFKDSLPDEEEDNYTTLAGFILSISGTIPNEEDIYECGRFVFEIIDMDGHQIDKVIVTDLGPEEEIEEE</sequence>
<evidence type="ECO:0000256" key="3">
    <source>
        <dbReference type="ARBA" id="ARBA00022737"/>
    </source>
</evidence>
<evidence type="ECO:0000313" key="12">
    <source>
        <dbReference type="Proteomes" id="UP000783037"/>
    </source>
</evidence>
<dbReference type="AlphaFoldDB" id="A0A8T3V6D7"/>
<feature type="transmembrane region" description="Helical" evidence="8">
    <location>
        <begin position="100"/>
        <end position="121"/>
    </location>
</feature>
<dbReference type="Gene3D" id="3.30.465.10">
    <property type="match status" value="1"/>
</dbReference>
<dbReference type="EMBL" id="SUTK01000019">
    <property type="protein sequence ID" value="MBE6501851.1"/>
    <property type="molecule type" value="Genomic_DNA"/>
</dbReference>
<proteinExistence type="predicted"/>
<dbReference type="InterPro" id="IPR000644">
    <property type="entry name" value="CBS_dom"/>
</dbReference>
<evidence type="ECO:0000313" key="11">
    <source>
        <dbReference type="EMBL" id="MBE6501851.1"/>
    </source>
</evidence>
<gene>
    <name evidence="11" type="ORF">E7Z79_05360</name>
</gene>
<feature type="domain" description="CBS" evidence="9">
    <location>
        <begin position="280"/>
        <end position="341"/>
    </location>
</feature>
<feature type="transmembrane region" description="Helical" evidence="8">
    <location>
        <begin position="60"/>
        <end position="80"/>
    </location>
</feature>
<dbReference type="SMART" id="SM01091">
    <property type="entry name" value="CorC_HlyC"/>
    <property type="match status" value="1"/>
</dbReference>
<dbReference type="InterPro" id="IPR046342">
    <property type="entry name" value="CBS_dom_sf"/>
</dbReference>
<evidence type="ECO:0000256" key="5">
    <source>
        <dbReference type="ARBA" id="ARBA00023122"/>
    </source>
</evidence>
<evidence type="ECO:0000256" key="7">
    <source>
        <dbReference type="PROSITE-ProRule" id="PRU00703"/>
    </source>
</evidence>
<evidence type="ECO:0000256" key="8">
    <source>
        <dbReference type="SAM" id="Phobius"/>
    </source>
</evidence>
<dbReference type="InterPro" id="IPR044751">
    <property type="entry name" value="Ion_transp-like_CBS"/>
</dbReference>
<evidence type="ECO:0000256" key="4">
    <source>
        <dbReference type="ARBA" id="ARBA00022989"/>
    </source>
</evidence>
<dbReference type="GO" id="GO:0050660">
    <property type="term" value="F:flavin adenine dinucleotide binding"/>
    <property type="evidence" value="ECO:0007669"/>
    <property type="project" value="InterPro"/>
</dbReference>
<dbReference type="InterPro" id="IPR036318">
    <property type="entry name" value="FAD-bd_PCMH-like_sf"/>
</dbReference>
<accession>A0A8T3V6D7</accession>
<dbReference type="PANTHER" id="PTHR22777">
    <property type="entry name" value="HEMOLYSIN-RELATED"/>
    <property type="match status" value="1"/>
</dbReference>
<evidence type="ECO:0000256" key="2">
    <source>
        <dbReference type="ARBA" id="ARBA00022692"/>
    </source>
</evidence>
<dbReference type="Proteomes" id="UP000783037">
    <property type="component" value="Unassembled WGS sequence"/>
</dbReference>
<reference evidence="11" key="1">
    <citation type="submission" date="2019-04" db="EMBL/GenBank/DDBJ databases">
        <title>Evolution of Biomass-Degrading Anaerobic Consortia Revealed by Metagenomics.</title>
        <authorList>
            <person name="Peng X."/>
        </authorList>
    </citation>
    <scope>NUCLEOTIDE SEQUENCE</scope>
    <source>
        <strain evidence="11">SIG18</strain>
    </source>
</reference>
<evidence type="ECO:0000259" key="9">
    <source>
        <dbReference type="PROSITE" id="PS51371"/>
    </source>
</evidence>
<dbReference type="GO" id="GO:0005886">
    <property type="term" value="C:plasma membrane"/>
    <property type="evidence" value="ECO:0007669"/>
    <property type="project" value="TreeGrafter"/>
</dbReference>
<name>A0A8T3V6D7_9EURY</name>
<dbReference type="Pfam" id="PF03471">
    <property type="entry name" value="CorC_HlyC"/>
    <property type="match status" value="1"/>
</dbReference>
<evidence type="ECO:0000256" key="6">
    <source>
        <dbReference type="ARBA" id="ARBA00023136"/>
    </source>
</evidence>
<protein>
    <submittedName>
        <fullName evidence="11">HlyC/CorC family transporter</fullName>
    </submittedName>
</protein>
<keyword evidence="6 8" id="KW-0472">Membrane</keyword>
<comment type="subcellular location">
    <subcellularLocation>
        <location evidence="1">Membrane</location>
        <topology evidence="1">Multi-pass membrane protein</topology>
    </subcellularLocation>
</comment>
<feature type="transmembrane region" description="Helical" evidence="8">
    <location>
        <begin position="6"/>
        <end position="29"/>
    </location>
</feature>
<keyword evidence="3" id="KW-0677">Repeat</keyword>
<dbReference type="PROSITE" id="PS51371">
    <property type="entry name" value="CBS"/>
    <property type="match status" value="1"/>
</dbReference>
<evidence type="ECO:0000259" key="10">
    <source>
        <dbReference type="PROSITE" id="PS51846"/>
    </source>
</evidence>
<dbReference type="Pfam" id="PF01595">
    <property type="entry name" value="CNNM"/>
    <property type="match status" value="1"/>
</dbReference>
<feature type="domain" description="CNNM transmembrane" evidence="10">
    <location>
        <begin position="1"/>
        <end position="197"/>
    </location>
</feature>